<protein>
    <submittedName>
        <fullName evidence="1">Uncharacterized protein</fullName>
    </submittedName>
</protein>
<comment type="caution">
    <text evidence="1">The sequence shown here is derived from an EMBL/GenBank/DDBJ whole genome shotgun (WGS) entry which is preliminary data.</text>
</comment>
<sequence length="131" mass="14799">MKRARVAFLGIDLQVAVWLPLSPTTTKEISRSDEARLMFLTQAEFHKSPPIVLFEPFGKTDIADCILEVQVHSQCKSSYGLYITNWAWAHDDSLSYVVKAMPTSKQVSFDAFENSIAVDFGSLDRKENILK</sequence>
<name>A0ACA9TZL5_BIOOC</name>
<dbReference type="EMBL" id="CADEHS020000010">
    <property type="protein sequence ID" value="CAG9946410.1"/>
    <property type="molecule type" value="Genomic_DNA"/>
</dbReference>
<accession>A0ACA9TZL5</accession>
<proteinExistence type="predicted"/>
<keyword evidence="2" id="KW-1185">Reference proteome</keyword>
<dbReference type="Proteomes" id="UP000836387">
    <property type="component" value="Unassembled WGS sequence"/>
</dbReference>
<organism evidence="1 2">
    <name type="scientific">Clonostachys rosea f. rosea IK726</name>
    <dbReference type="NCBI Taxonomy" id="1349383"/>
    <lineage>
        <taxon>Eukaryota</taxon>
        <taxon>Fungi</taxon>
        <taxon>Dikarya</taxon>
        <taxon>Ascomycota</taxon>
        <taxon>Pezizomycotina</taxon>
        <taxon>Sordariomycetes</taxon>
        <taxon>Hypocreomycetidae</taxon>
        <taxon>Hypocreales</taxon>
        <taxon>Bionectriaceae</taxon>
        <taxon>Clonostachys</taxon>
    </lineage>
</organism>
<evidence type="ECO:0000313" key="2">
    <source>
        <dbReference type="Proteomes" id="UP000836387"/>
    </source>
</evidence>
<gene>
    <name evidence="1" type="ORF">CRV2_00005292</name>
</gene>
<evidence type="ECO:0000313" key="1">
    <source>
        <dbReference type="EMBL" id="CAG9946410.1"/>
    </source>
</evidence>
<reference evidence="1" key="2">
    <citation type="submission" date="2021-10" db="EMBL/GenBank/DDBJ databases">
        <authorList>
            <person name="Piombo E."/>
        </authorList>
    </citation>
    <scope>NUCLEOTIDE SEQUENCE</scope>
</reference>
<reference evidence="1" key="1">
    <citation type="submission" date="2020-04" db="EMBL/GenBank/DDBJ databases">
        <authorList>
            <person name="Broberg M."/>
        </authorList>
    </citation>
    <scope>NUCLEOTIDE SEQUENCE</scope>
</reference>